<protein>
    <recommendedName>
        <fullName evidence="5">DUF58 domain-containing protein</fullName>
    </recommendedName>
</protein>
<dbReference type="Proteomes" id="UP001519887">
    <property type="component" value="Unassembled WGS sequence"/>
</dbReference>
<evidence type="ECO:0008006" key="5">
    <source>
        <dbReference type="Google" id="ProtNLM"/>
    </source>
</evidence>
<gene>
    <name evidence="3" type="ORF">K0U00_44585</name>
</gene>
<keyword evidence="4" id="KW-1185">Reference proteome</keyword>
<feature type="non-terminal residue" evidence="3">
    <location>
        <position position="186"/>
    </location>
</feature>
<reference evidence="3 4" key="1">
    <citation type="submission" date="2021-07" db="EMBL/GenBank/DDBJ databases">
        <title>Paenibacillus radiodurans sp. nov., isolated from the southeastern edge of Tengger Desert.</title>
        <authorList>
            <person name="Zhang G."/>
        </authorList>
    </citation>
    <scope>NUCLEOTIDE SEQUENCE [LARGE SCALE GENOMIC DNA]</scope>
    <source>
        <strain evidence="3 4">CCM 7311</strain>
    </source>
</reference>
<comment type="caution">
    <text evidence="3">The sequence shown here is derived from an EMBL/GenBank/DDBJ whole genome shotgun (WGS) entry which is preliminary data.</text>
</comment>
<sequence length="186" mass="20033">MIRSGDRFGGLNSNLQSTSSTRGIGGTAEQAAGRGVNPLAEAPTTVKQLGTKPRSRHLARLMLVMLVIVCLLALQSRGGAVEWLLTAVVCAAAVWCLIIPYAAIGSIQIVRTIKEKGTLSDGGTIQVEVTVKTTRPLPLMWISVHEELENSFASNGDGRASLQRRTLEIPWLRRSHSFSYSVSGLH</sequence>
<evidence type="ECO:0000256" key="1">
    <source>
        <dbReference type="SAM" id="MobiDB-lite"/>
    </source>
</evidence>
<evidence type="ECO:0000313" key="4">
    <source>
        <dbReference type="Proteomes" id="UP001519887"/>
    </source>
</evidence>
<feature type="transmembrane region" description="Helical" evidence="2">
    <location>
        <begin position="83"/>
        <end position="104"/>
    </location>
</feature>
<keyword evidence="2" id="KW-1133">Transmembrane helix</keyword>
<keyword evidence="2" id="KW-0472">Membrane</keyword>
<name>A0ABS7CJQ1_9BACL</name>
<proteinExistence type="predicted"/>
<evidence type="ECO:0000313" key="3">
    <source>
        <dbReference type="EMBL" id="MBW7461155.1"/>
    </source>
</evidence>
<keyword evidence="2" id="KW-0812">Transmembrane</keyword>
<feature type="transmembrane region" description="Helical" evidence="2">
    <location>
        <begin position="58"/>
        <end position="77"/>
    </location>
</feature>
<feature type="region of interest" description="Disordered" evidence="1">
    <location>
        <begin position="1"/>
        <end position="30"/>
    </location>
</feature>
<evidence type="ECO:0000256" key="2">
    <source>
        <dbReference type="SAM" id="Phobius"/>
    </source>
</evidence>
<dbReference type="EMBL" id="JAHZIK010002733">
    <property type="protein sequence ID" value="MBW7461155.1"/>
    <property type="molecule type" value="Genomic_DNA"/>
</dbReference>
<organism evidence="3 4">
    <name type="scientific">Paenibacillus sepulcri</name>
    <dbReference type="NCBI Taxonomy" id="359917"/>
    <lineage>
        <taxon>Bacteria</taxon>
        <taxon>Bacillati</taxon>
        <taxon>Bacillota</taxon>
        <taxon>Bacilli</taxon>
        <taxon>Bacillales</taxon>
        <taxon>Paenibacillaceae</taxon>
        <taxon>Paenibacillus</taxon>
    </lineage>
</organism>
<feature type="compositionally biased region" description="Polar residues" evidence="1">
    <location>
        <begin position="11"/>
        <end position="22"/>
    </location>
</feature>
<accession>A0ABS7CJQ1</accession>